<feature type="domain" description="Ig-like" evidence="7">
    <location>
        <begin position="24"/>
        <end position="112"/>
    </location>
</feature>
<name>A0A674BFI5_SALTR</name>
<dbReference type="SMART" id="SM00406">
    <property type="entry name" value="IGv"/>
    <property type="match status" value="1"/>
</dbReference>
<dbReference type="GO" id="GO:0002250">
    <property type="term" value="P:adaptive immune response"/>
    <property type="evidence" value="ECO:0007669"/>
    <property type="project" value="UniProtKB-KW"/>
</dbReference>
<protein>
    <recommendedName>
        <fullName evidence="7">Ig-like domain-containing protein</fullName>
    </recommendedName>
</protein>
<dbReference type="InterPro" id="IPR036179">
    <property type="entry name" value="Ig-like_dom_sf"/>
</dbReference>
<dbReference type="InterPro" id="IPR013783">
    <property type="entry name" value="Ig-like_fold"/>
</dbReference>
<dbReference type="Ensembl" id="ENSSTUT00000074118.1">
    <property type="protein sequence ID" value="ENSSTUP00000069771.1"/>
    <property type="gene ID" value="ENSSTUG00000030648.1"/>
</dbReference>
<keyword evidence="4" id="KW-0393">Immunoglobulin domain</keyword>
<evidence type="ECO:0000256" key="6">
    <source>
        <dbReference type="SAM" id="SignalP"/>
    </source>
</evidence>
<reference evidence="8" key="2">
    <citation type="submission" date="2025-09" db="UniProtKB">
        <authorList>
            <consortium name="Ensembl"/>
        </authorList>
    </citation>
    <scope>IDENTIFICATION</scope>
</reference>
<feature type="signal peptide" evidence="6">
    <location>
        <begin position="1"/>
        <end position="19"/>
    </location>
</feature>
<dbReference type="PROSITE" id="PS50835">
    <property type="entry name" value="IG_LIKE"/>
    <property type="match status" value="1"/>
</dbReference>
<dbReference type="Gene3D" id="2.60.40.10">
    <property type="entry name" value="Immunoglobulins"/>
    <property type="match status" value="1"/>
</dbReference>
<dbReference type="PANTHER" id="PTHR19367">
    <property type="entry name" value="T-CELL RECEPTOR ALPHA CHAIN V REGION"/>
    <property type="match status" value="1"/>
</dbReference>
<dbReference type="InParanoid" id="A0A674BFI5"/>
<evidence type="ECO:0000256" key="3">
    <source>
        <dbReference type="ARBA" id="ARBA00023170"/>
    </source>
</evidence>
<keyword evidence="2" id="KW-1064">Adaptive immunity</keyword>
<evidence type="ECO:0000313" key="9">
    <source>
        <dbReference type="Proteomes" id="UP000472277"/>
    </source>
</evidence>
<evidence type="ECO:0000256" key="5">
    <source>
        <dbReference type="ARBA" id="ARBA00043266"/>
    </source>
</evidence>
<dbReference type="InterPro" id="IPR003599">
    <property type="entry name" value="Ig_sub"/>
</dbReference>
<evidence type="ECO:0000259" key="7">
    <source>
        <dbReference type="PROSITE" id="PS50835"/>
    </source>
</evidence>
<evidence type="ECO:0000256" key="2">
    <source>
        <dbReference type="ARBA" id="ARBA00023130"/>
    </source>
</evidence>
<sequence>MMLLCYIILISAIVGDTLEDDITPTSPEEYYLEGGRVKISCNYTVKDNNLQWYRQYPGSAPQFLLCTTVTSKPSTRVDLMISSVELEDSALYHCALQTTVTGNPDTLYKNLSRPLGMNSALVETLCSAQSVIFKVHK</sequence>
<dbReference type="GeneTree" id="ENSGT00990000204614"/>
<dbReference type="InterPro" id="IPR051287">
    <property type="entry name" value="TCR_variable_region"/>
</dbReference>
<dbReference type="AlphaFoldDB" id="A0A674BFI5"/>
<accession>A0A674BFI5</accession>
<keyword evidence="9" id="KW-1185">Reference proteome</keyword>
<dbReference type="SUPFAM" id="SSF48726">
    <property type="entry name" value="Immunoglobulin"/>
    <property type="match status" value="1"/>
</dbReference>
<keyword evidence="1 6" id="KW-0732">Signal</keyword>
<feature type="chain" id="PRO_5025339544" description="Ig-like domain-containing protein" evidence="6">
    <location>
        <begin position="20"/>
        <end position="137"/>
    </location>
</feature>
<dbReference type="InterPro" id="IPR007110">
    <property type="entry name" value="Ig-like_dom"/>
</dbReference>
<dbReference type="PANTHER" id="PTHR19367:SF18">
    <property type="entry name" value="T CELL RECEPTOR ALPHA VARIABLE 16"/>
    <property type="match status" value="1"/>
</dbReference>
<dbReference type="Proteomes" id="UP000472277">
    <property type="component" value="Chromosome 21"/>
</dbReference>
<dbReference type="GO" id="GO:0042101">
    <property type="term" value="C:T cell receptor complex"/>
    <property type="evidence" value="ECO:0007669"/>
    <property type="project" value="UniProtKB-KW"/>
</dbReference>
<organism evidence="8 9">
    <name type="scientific">Salmo trutta</name>
    <name type="common">Brown trout</name>
    <dbReference type="NCBI Taxonomy" id="8032"/>
    <lineage>
        <taxon>Eukaryota</taxon>
        <taxon>Metazoa</taxon>
        <taxon>Chordata</taxon>
        <taxon>Craniata</taxon>
        <taxon>Vertebrata</taxon>
        <taxon>Euteleostomi</taxon>
        <taxon>Actinopterygii</taxon>
        <taxon>Neopterygii</taxon>
        <taxon>Teleostei</taxon>
        <taxon>Protacanthopterygii</taxon>
        <taxon>Salmoniformes</taxon>
        <taxon>Salmonidae</taxon>
        <taxon>Salmoninae</taxon>
        <taxon>Salmo</taxon>
    </lineage>
</organism>
<proteinExistence type="predicted"/>
<evidence type="ECO:0000256" key="4">
    <source>
        <dbReference type="ARBA" id="ARBA00023319"/>
    </source>
</evidence>
<reference evidence="8" key="1">
    <citation type="submission" date="2025-08" db="UniProtKB">
        <authorList>
            <consortium name="Ensembl"/>
        </authorList>
    </citation>
    <scope>IDENTIFICATION</scope>
</reference>
<evidence type="ECO:0000256" key="1">
    <source>
        <dbReference type="ARBA" id="ARBA00022729"/>
    </source>
</evidence>
<dbReference type="SMART" id="SM00409">
    <property type="entry name" value="IG"/>
    <property type="match status" value="1"/>
</dbReference>
<keyword evidence="5" id="KW-0391">Immunity</keyword>
<dbReference type="Pfam" id="PF07686">
    <property type="entry name" value="V-set"/>
    <property type="match status" value="1"/>
</dbReference>
<keyword evidence="5" id="KW-1279">T cell receptor</keyword>
<keyword evidence="3" id="KW-0675">Receptor</keyword>
<dbReference type="OMA" id="HFHTNEL"/>
<evidence type="ECO:0000313" key="8">
    <source>
        <dbReference type="Ensembl" id="ENSSTUP00000069771.1"/>
    </source>
</evidence>
<dbReference type="InterPro" id="IPR013106">
    <property type="entry name" value="Ig_V-set"/>
</dbReference>